<protein>
    <submittedName>
        <fullName evidence="1">Uncharacterized protein</fullName>
    </submittedName>
</protein>
<evidence type="ECO:0000313" key="3">
    <source>
        <dbReference type="Proteomes" id="UP001152797"/>
    </source>
</evidence>
<evidence type="ECO:0000313" key="2">
    <source>
        <dbReference type="EMBL" id="CAL4788072.1"/>
    </source>
</evidence>
<comment type="caution">
    <text evidence="1">The sequence shown here is derived from an EMBL/GenBank/DDBJ whole genome shotgun (WGS) entry which is preliminary data.</text>
</comment>
<reference evidence="1" key="1">
    <citation type="submission" date="2022-10" db="EMBL/GenBank/DDBJ databases">
        <authorList>
            <person name="Chen Y."/>
            <person name="Dougan E. K."/>
            <person name="Chan C."/>
            <person name="Rhodes N."/>
            <person name="Thang M."/>
        </authorList>
    </citation>
    <scope>NUCLEOTIDE SEQUENCE</scope>
</reference>
<dbReference type="SUPFAM" id="SSF53335">
    <property type="entry name" value="S-adenosyl-L-methionine-dependent methyltransferases"/>
    <property type="match status" value="1"/>
</dbReference>
<dbReference type="EMBL" id="CAMXCT020002835">
    <property type="protein sequence ID" value="CAL1154135.1"/>
    <property type="molecule type" value="Genomic_DNA"/>
</dbReference>
<gene>
    <name evidence="1" type="ORF">C1SCF055_LOCUS26854</name>
</gene>
<dbReference type="AlphaFoldDB" id="A0A9P1G7N1"/>
<proteinExistence type="predicted"/>
<dbReference type="Proteomes" id="UP001152797">
    <property type="component" value="Unassembled WGS sequence"/>
</dbReference>
<dbReference type="EMBL" id="CAMXCT010002835">
    <property type="protein sequence ID" value="CAI4000760.1"/>
    <property type="molecule type" value="Genomic_DNA"/>
</dbReference>
<reference evidence="2 3" key="2">
    <citation type="submission" date="2024-05" db="EMBL/GenBank/DDBJ databases">
        <authorList>
            <person name="Chen Y."/>
            <person name="Shah S."/>
            <person name="Dougan E. K."/>
            <person name="Thang M."/>
            <person name="Chan C."/>
        </authorList>
    </citation>
    <scope>NUCLEOTIDE SEQUENCE [LARGE SCALE GENOMIC DNA]</scope>
</reference>
<evidence type="ECO:0000313" key="1">
    <source>
        <dbReference type="EMBL" id="CAI4000760.1"/>
    </source>
</evidence>
<name>A0A9P1G7N1_9DINO</name>
<dbReference type="InterPro" id="IPR029063">
    <property type="entry name" value="SAM-dependent_MTases_sf"/>
</dbReference>
<organism evidence="1">
    <name type="scientific">Cladocopium goreaui</name>
    <dbReference type="NCBI Taxonomy" id="2562237"/>
    <lineage>
        <taxon>Eukaryota</taxon>
        <taxon>Sar</taxon>
        <taxon>Alveolata</taxon>
        <taxon>Dinophyceae</taxon>
        <taxon>Suessiales</taxon>
        <taxon>Symbiodiniaceae</taxon>
        <taxon>Cladocopium</taxon>
    </lineage>
</organism>
<dbReference type="EMBL" id="CAMXCT030002835">
    <property type="protein sequence ID" value="CAL4788072.1"/>
    <property type="molecule type" value="Genomic_DNA"/>
</dbReference>
<sequence>MMGSRRQMDDPNFCTHTAYFENVACTHDLNIIENVPEYGVDIVRAALGPRFDIKAVKMDPRILGLGVARSRIYIVAIHKSKLKWKAKFSVGEFMDALTSQVVLGCTDYYWRKLPRQNLSECDERNLKDYQNSSRYKHKKVVDLSQLARNNRGRGEHGRFLSGNELMASHTLPTTSLQARLSGTPKLKMEGLSESNKVRMSGNAMNVPCVGCIIMCCVLGLECIKETKSP</sequence>
<keyword evidence="3" id="KW-1185">Reference proteome</keyword>
<accession>A0A9P1G7N1</accession>